<evidence type="ECO:0000259" key="2">
    <source>
        <dbReference type="Pfam" id="PF07885"/>
    </source>
</evidence>
<gene>
    <name evidence="3" type="ORF">AHIS1636_40230</name>
</gene>
<feature type="transmembrane region" description="Helical" evidence="1">
    <location>
        <begin position="6"/>
        <end position="25"/>
    </location>
</feature>
<keyword evidence="1" id="KW-0812">Transmembrane</keyword>
<sequence length="296" mass="31547">MGVALTAAGVMVVVVGLTDMFHTLLHPTGKGRLSRLVLVGTWKLSRASGHRFGSAVGPAAMTAAVLLWVLLQGVGWALIYYPHVPDGFSYSPGIDPGAYSDFAQALYISFVALATLGFGDVVATDPWIRLVSPLEALAGFALLTAALTWFSQVYAPLSRRRALALELKGMAGTGYAERLHELDQAAVSRALDSLTADVAKVLLDFTQHPEGYYFQEEDPDLSLARQLSYALALRDAAAASPSATVRFSGLRLADALDHLGKKLRRDFLSTGDGLEEAVDGYAADHGHSPGNHGPNR</sequence>
<feature type="transmembrane region" description="Helical" evidence="1">
    <location>
        <begin position="55"/>
        <end position="82"/>
    </location>
</feature>
<dbReference type="EMBL" id="BRVS01000044">
    <property type="protein sequence ID" value="GLB69577.1"/>
    <property type="molecule type" value="Genomic_DNA"/>
</dbReference>
<dbReference type="Proteomes" id="UP001209654">
    <property type="component" value="Unassembled WGS sequence"/>
</dbReference>
<dbReference type="Pfam" id="PF07885">
    <property type="entry name" value="Ion_trans_2"/>
    <property type="match status" value="1"/>
</dbReference>
<dbReference type="InterPro" id="IPR013099">
    <property type="entry name" value="K_chnl_dom"/>
</dbReference>
<name>A0ABQ5N034_9MICC</name>
<evidence type="ECO:0000313" key="3">
    <source>
        <dbReference type="EMBL" id="GLB69577.1"/>
    </source>
</evidence>
<dbReference type="Gene3D" id="1.10.287.70">
    <property type="match status" value="1"/>
</dbReference>
<comment type="caution">
    <text evidence="3">The sequence shown here is derived from an EMBL/GenBank/DDBJ whole genome shotgun (WGS) entry which is preliminary data.</text>
</comment>
<feature type="domain" description="Potassium channel" evidence="2">
    <location>
        <begin position="100"/>
        <end position="153"/>
    </location>
</feature>
<feature type="transmembrane region" description="Helical" evidence="1">
    <location>
        <begin position="130"/>
        <end position="150"/>
    </location>
</feature>
<dbReference type="SUPFAM" id="SSF81324">
    <property type="entry name" value="Voltage-gated potassium channels"/>
    <property type="match status" value="1"/>
</dbReference>
<accession>A0ABQ5N034</accession>
<protein>
    <recommendedName>
        <fullName evidence="2">Potassium channel domain-containing protein</fullName>
    </recommendedName>
</protein>
<keyword evidence="4" id="KW-1185">Reference proteome</keyword>
<dbReference type="RefSeq" id="WP_264797680.1">
    <property type="nucleotide sequence ID" value="NZ_BRVS01000044.1"/>
</dbReference>
<keyword evidence="1" id="KW-1133">Transmembrane helix</keyword>
<keyword evidence="1" id="KW-0472">Membrane</keyword>
<evidence type="ECO:0000313" key="4">
    <source>
        <dbReference type="Proteomes" id="UP001209654"/>
    </source>
</evidence>
<feature type="transmembrane region" description="Helical" evidence="1">
    <location>
        <begin position="102"/>
        <end position="123"/>
    </location>
</feature>
<proteinExistence type="predicted"/>
<organism evidence="3 4">
    <name type="scientific">Arthrobacter mangrovi</name>
    <dbReference type="NCBI Taxonomy" id="2966350"/>
    <lineage>
        <taxon>Bacteria</taxon>
        <taxon>Bacillati</taxon>
        <taxon>Actinomycetota</taxon>
        <taxon>Actinomycetes</taxon>
        <taxon>Micrococcales</taxon>
        <taxon>Micrococcaceae</taxon>
        <taxon>Arthrobacter</taxon>
    </lineage>
</organism>
<evidence type="ECO:0000256" key="1">
    <source>
        <dbReference type="SAM" id="Phobius"/>
    </source>
</evidence>
<reference evidence="3 4" key="1">
    <citation type="journal article" date="2023" name="Int. J. Syst. Evol. Microbiol.">
        <title>Arthrobacter mangrovi sp. nov., an actinobacterium isolated from the rhizosphere of a mangrove.</title>
        <authorList>
            <person name="Hamada M."/>
            <person name="Saitou S."/>
            <person name="Enomoto N."/>
            <person name="Nanri K."/>
            <person name="Hidaka K."/>
            <person name="Miura T."/>
            <person name="Tamura T."/>
        </authorList>
    </citation>
    <scope>NUCLEOTIDE SEQUENCE [LARGE SCALE GENOMIC DNA]</scope>
    <source>
        <strain evidence="3 4">NBRC 112813</strain>
    </source>
</reference>